<sequence length="453" mass="52395">MSQQLLSSPSPRSTSTSSSISCSSTLSGSLKLRKGDTLVVQMVQGVDLVVADANGKSDPYVIIDLKQQAKEFKFKSYRHLVEIPNEKCLPGGLVNGSYRTTTQLKTLNPNWNDEFQFELLNEREDLTLYFHVYDWDRLTSDDPLGDCKLHLSKEDLYFATSNPRDHWIHLQHVKSGKILVRITVLEDPHGPKSLHLLSYKSFKSMTNYSRSSFENHSSSENSGWKDLYELMNKDGHGSDHIHIHVPIDWEIAKCEVGTDEFDYRELQMQLRPPIDPNLKSSIVPPSVFIVAKSGVPKHSNHFNSNESSSNTSSQQILLKEEEFISKNVIQLIDEKKQKTPLELINNGMVMSIHDKKQIKCWRYQYERPRKTKKKETSIDEMIFNQIENEYSKTLHVVYCFTYKKHLFCVRLESNTEHSNSRNDSLIDEVKKMIRRIEIDDQDDDHEDVEIINQ</sequence>
<evidence type="ECO:0000259" key="4">
    <source>
        <dbReference type="PROSITE" id="PS50004"/>
    </source>
</evidence>
<name>A0A6A5CFE9_NAEFO</name>
<keyword evidence="2" id="KW-0106">Calcium</keyword>
<evidence type="ECO:0000256" key="3">
    <source>
        <dbReference type="SAM" id="MobiDB-lite"/>
    </source>
</evidence>
<keyword evidence="1" id="KW-0479">Metal-binding</keyword>
<dbReference type="VEuPathDB" id="AmoebaDB:NfTy_003330"/>
<evidence type="ECO:0000256" key="2">
    <source>
        <dbReference type="ARBA" id="ARBA00022837"/>
    </source>
</evidence>
<feature type="region of interest" description="Disordered" evidence="3">
    <location>
        <begin position="1"/>
        <end position="27"/>
    </location>
</feature>
<keyword evidence="6" id="KW-1185">Reference proteome</keyword>
<dbReference type="OrthoDB" id="67700at2759"/>
<evidence type="ECO:0000313" key="5">
    <source>
        <dbReference type="EMBL" id="KAF0984290.1"/>
    </source>
</evidence>
<dbReference type="Pfam" id="PF00168">
    <property type="entry name" value="C2"/>
    <property type="match status" value="2"/>
</dbReference>
<dbReference type="AlphaFoldDB" id="A0A6A5CFE9"/>
<dbReference type="GO" id="GO:0046872">
    <property type="term" value="F:metal ion binding"/>
    <property type="evidence" value="ECO:0007669"/>
    <property type="project" value="UniProtKB-KW"/>
</dbReference>
<dbReference type="InterPro" id="IPR035892">
    <property type="entry name" value="C2_domain_sf"/>
</dbReference>
<evidence type="ECO:0000256" key="1">
    <source>
        <dbReference type="ARBA" id="ARBA00022723"/>
    </source>
</evidence>
<reference evidence="5 6" key="1">
    <citation type="journal article" date="2019" name="Sci. Rep.">
        <title>Nanopore sequencing improves the draft genome of the human pathogenic amoeba Naegleria fowleri.</title>
        <authorList>
            <person name="Liechti N."/>
            <person name="Schurch N."/>
            <person name="Bruggmann R."/>
            <person name="Wittwer M."/>
        </authorList>
    </citation>
    <scope>NUCLEOTIDE SEQUENCE [LARGE SCALE GENOMIC DNA]</scope>
    <source>
        <strain evidence="5 6">ATCC 30894</strain>
    </source>
</reference>
<dbReference type="PROSITE" id="PS50004">
    <property type="entry name" value="C2"/>
    <property type="match status" value="1"/>
</dbReference>
<dbReference type="RefSeq" id="XP_044569003.1">
    <property type="nucleotide sequence ID" value="XM_044711215.1"/>
</dbReference>
<dbReference type="SMART" id="SM00239">
    <property type="entry name" value="C2"/>
    <property type="match status" value="1"/>
</dbReference>
<dbReference type="EMBL" id="VFQX01000003">
    <property type="protein sequence ID" value="KAF0984290.1"/>
    <property type="molecule type" value="Genomic_DNA"/>
</dbReference>
<dbReference type="VEuPathDB" id="AmoebaDB:FDP41_007467"/>
<dbReference type="GeneID" id="68114685"/>
<dbReference type="VEuPathDB" id="AmoebaDB:NF0001320"/>
<evidence type="ECO:0000313" key="6">
    <source>
        <dbReference type="Proteomes" id="UP000444721"/>
    </source>
</evidence>
<dbReference type="SUPFAM" id="SSF49562">
    <property type="entry name" value="C2 domain (Calcium/lipid-binding domain, CaLB)"/>
    <property type="match status" value="1"/>
</dbReference>
<organism evidence="5 6">
    <name type="scientific">Naegleria fowleri</name>
    <name type="common">Brain eating amoeba</name>
    <dbReference type="NCBI Taxonomy" id="5763"/>
    <lineage>
        <taxon>Eukaryota</taxon>
        <taxon>Discoba</taxon>
        <taxon>Heterolobosea</taxon>
        <taxon>Tetramitia</taxon>
        <taxon>Eutetramitia</taxon>
        <taxon>Vahlkampfiidae</taxon>
        <taxon>Naegleria</taxon>
    </lineage>
</organism>
<gene>
    <name evidence="5" type="ORF">FDP41_007467</name>
</gene>
<feature type="domain" description="C2" evidence="4">
    <location>
        <begin position="14"/>
        <end position="168"/>
    </location>
</feature>
<dbReference type="InterPro" id="IPR000008">
    <property type="entry name" value="C2_dom"/>
</dbReference>
<dbReference type="Proteomes" id="UP000444721">
    <property type="component" value="Unassembled WGS sequence"/>
</dbReference>
<protein>
    <recommendedName>
        <fullName evidence="4">C2 domain-containing protein</fullName>
    </recommendedName>
</protein>
<dbReference type="Gene3D" id="2.60.40.150">
    <property type="entry name" value="C2 domain"/>
    <property type="match status" value="1"/>
</dbReference>
<accession>A0A6A5CFE9</accession>
<proteinExistence type="predicted"/>
<comment type="caution">
    <text evidence="5">The sequence shown here is derived from an EMBL/GenBank/DDBJ whole genome shotgun (WGS) entry which is preliminary data.</text>
</comment>
<dbReference type="PANTHER" id="PTHR45911">
    <property type="entry name" value="C2 DOMAIN-CONTAINING PROTEIN"/>
    <property type="match status" value="1"/>
</dbReference>